<feature type="chain" id="PRO_5032306785" evidence="3">
    <location>
        <begin position="28"/>
        <end position="538"/>
    </location>
</feature>
<keyword evidence="2" id="KW-0472">Membrane</keyword>
<reference evidence="4 5" key="1">
    <citation type="submission" date="2020-08" db="EMBL/GenBank/DDBJ databases">
        <title>Genomic Encyclopedia of Type Strains, Phase IV (KMG-IV): sequencing the most valuable type-strain genomes for metagenomic binning, comparative biology and taxonomic classification.</title>
        <authorList>
            <person name="Goeker M."/>
        </authorList>
    </citation>
    <scope>NUCLEOTIDE SEQUENCE [LARGE SCALE GENOMIC DNA]</scope>
    <source>
        <strain evidence="4 5">DSM 45615</strain>
    </source>
</reference>
<keyword evidence="5" id="KW-1185">Reference proteome</keyword>
<feature type="region of interest" description="Disordered" evidence="1">
    <location>
        <begin position="495"/>
        <end position="538"/>
    </location>
</feature>
<dbReference type="GO" id="GO:0006508">
    <property type="term" value="P:proteolysis"/>
    <property type="evidence" value="ECO:0007669"/>
    <property type="project" value="UniProtKB-KW"/>
</dbReference>
<evidence type="ECO:0000313" key="5">
    <source>
        <dbReference type="Proteomes" id="UP000578449"/>
    </source>
</evidence>
<dbReference type="Gene3D" id="2.40.10.10">
    <property type="entry name" value="Trypsin-like serine proteases"/>
    <property type="match status" value="2"/>
</dbReference>
<protein>
    <submittedName>
        <fullName evidence="4">S1-C subfamily serine protease</fullName>
    </submittedName>
</protein>
<dbReference type="EMBL" id="JACHGN010000021">
    <property type="protein sequence ID" value="MBB5138078.1"/>
    <property type="molecule type" value="Genomic_DNA"/>
</dbReference>
<dbReference type="PANTHER" id="PTHR43019">
    <property type="entry name" value="SERINE ENDOPROTEASE DEGS"/>
    <property type="match status" value="1"/>
</dbReference>
<feature type="signal peptide" evidence="3">
    <location>
        <begin position="1"/>
        <end position="27"/>
    </location>
</feature>
<organism evidence="4 5">
    <name type="scientific">Thermocatellispora tengchongensis</name>
    <dbReference type="NCBI Taxonomy" id="1073253"/>
    <lineage>
        <taxon>Bacteria</taxon>
        <taxon>Bacillati</taxon>
        <taxon>Actinomycetota</taxon>
        <taxon>Actinomycetes</taxon>
        <taxon>Streptosporangiales</taxon>
        <taxon>Streptosporangiaceae</taxon>
        <taxon>Thermocatellispora</taxon>
    </lineage>
</organism>
<proteinExistence type="predicted"/>
<dbReference type="RefSeq" id="WP_185054953.1">
    <property type="nucleotide sequence ID" value="NZ_BAABIX010000030.1"/>
</dbReference>
<dbReference type="InterPro" id="IPR018114">
    <property type="entry name" value="TRYPSIN_HIS"/>
</dbReference>
<dbReference type="InterPro" id="IPR043504">
    <property type="entry name" value="Peptidase_S1_PA_chymotrypsin"/>
</dbReference>
<dbReference type="SUPFAM" id="SSF50494">
    <property type="entry name" value="Trypsin-like serine proteases"/>
    <property type="match status" value="1"/>
</dbReference>
<keyword evidence="4" id="KW-0378">Hydrolase</keyword>
<feature type="transmembrane region" description="Helical" evidence="2">
    <location>
        <begin position="454"/>
        <end position="478"/>
    </location>
</feature>
<evidence type="ECO:0000256" key="3">
    <source>
        <dbReference type="SAM" id="SignalP"/>
    </source>
</evidence>
<gene>
    <name evidence="4" type="ORF">HNP84_007831</name>
</gene>
<dbReference type="PROSITE" id="PS00134">
    <property type="entry name" value="TRYPSIN_HIS"/>
    <property type="match status" value="1"/>
</dbReference>
<keyword evidence="2" id="KW-0812">Transmembrane</keyword>
<dbReference type="Pfam" id="PF13365">
    <property type="entry name" value="Trypsin_2"/>
    <property type="match status" value="1"/>
</dbReference>
<dbReference type="Proteomes" id="UP000578449">
    <property type="component" value="Unassembled WGS sequence"/>
</dbReference>
<sequence>MKRWRGRALVVAALAAYMAVLGGGAYAEDDPPREVAIGTRLAAQANPAVQLLNLAYTAKMSVPTAGVTDAYQGLFDQAQKHVAAGRIPSDSQSIFKWVFRKISADVNTYLAPINPVRPVDGELSFWCTGWWITPDGYMVTAAHCVGQSDEDLRASFAASIQDVTTKDATELLNNLMGSVEPDKELTELIVDVYTKFNAANAEFSDVTKSLNVISALPGGGMDRTATQTPIEVIAQGEVYPGKDYALLKSSTVRNVPTLTLGTDGDARVGDKLFISGFPGIVTNASFVSLQSKLYPSLTEGAFNAERTTTGGVPYIQAQAPSWGGNSGGPVFNEAGKVIGVLVGGLGSETGESQENQSWILPVGQVNEFLAANNVKPVQSETTKVYNSALDDFFADRYKAALPKFQKVAQLYPDHPYVANYVTDSQEAIAAGRDKTPADVNASPASGEGGFSFQIGGLGLAIIGGGVLLLILIITLIISSSRRRAFQRRQAAAVAPFPSAPAQPWQGQPYQGRPYPGGQPGGYPPPVGQRPWPPSGNRY</sequence>
<evidence type="ECO:0000256" key="1">
    <source>
        <dbReference type="SAM" id="MobiDB-lite"/>
    </source>
</evidence>
<dbReference type="PANTHER" id="PTHR43019:SF23">
    <property type="entry name" value="PROTEASE DO-LIKE 5, CHLOROPLASTIC"/>
    <property type="match status" value="1"/>
</dbReference>
<accession>A0A840PEQ3</accession>
<feature type="compositionally biased region" description="Pro residues" evidence="1">
    <location>
        <begin position="521"/>
        <end position="538"/>
    </location>
</feature>
<feature type="compositionally biased region" description="Low complexity" evidence="1">
    <location>
        <begin position="495"/>
        <end position="515"/>
    </location>
</feature>
<keyword evidence="2" id="KW-1133">Transmembrane helix</keyword>
<evidence type="ECO:0000256" key="2">
    <source>
        <dbReference type="SAM" id="Phobius"/>
    </source>
</evidence>
<dbReference type="InterPro" id="IPR009003">
    <property type="entry name" value="Peptidase_S1_PA"/>
</dbReference>
<dbReference type="GO" id="GO:0004252">
    <property type="term" value="F:serine-type endopeptidase activity"/>
    <property type="evidence" value="ECO:0007669"/>
    <property type="project" value="InterPro"/>
</dbReference>
<evidence type="ECO:0000313" key="4">
    <source>
        <dbReference type="EMBL" id="MBB5138078.1"/>
    </source>
</evidence>
<comment type="caution">
    <text evidence="4">The sequence shown here is derived from an EMBL/GenBank/DDBJ whole genome shotgun (WGS) entry which is preliminary data.</text>
</comment>
<keyword evidence="4" id="KW-0645">Protease</keyword>
<dbReference type="AlphaFoldDB" id="A0A840PEQ3"/>
<keyword evidence="3" id="KW-0732">Signal</keyword>
<name>A0A840PEQ3_9ACTN</name>